<dbReference type="InterPro" id="IPR021315">
    <property type="entry name" value="Gap/Sap"/>
</dbReference>
<sequence length="221" mass="22968">MQAIGHMIPIALAVAISSVPIMAMFFMLLSPGRNRSAVPYMIGWVVGLVIVLAVCALLAHTVPTASSDRQPDLAVGIAEIVVGIALVGLAFFSWRRSRHQTAPQTPGWLSSAGKLGPWSSLGLGLVLNIRPKGILLAVAAGLTLRADADTTSVVVVSIVIYTVIAASTVAVPIIATVAAPKRMEPRLVSVHDWMLRNGGLLTGVIVGFVGVVVIGTGIGRL</sequence>
<keyword evidence="1" id="KW-1133">Transmembrane helix</keyword>
<dbReference type="AlphaFoldDB" id="A0A5J5IZ08"/>
<feature type="transmembrane region" description="Helical" evidence="1">
    <location>
        <begin position="41"/>
        <end position="61"/>
    </location>
</feature>
<gene>
    <name evidence="2" type="ORF">F6B43_09045</name>
</gene>
<evidence type="ECO:0000256" key="1">
    <source>
        <dbReference type="SAM" id="Phobius"/>
    </source>
</evidence>
<keyword evidence="1" id="KW-0472">Membrane</keyword>
<feature type="transmembrane region" description="Helical" evidence="1">
    <location>
        <begin position="6"/>
        <end position="29"/>
    </location>
</feature>
<dbReference type="Pfam" id="PF11139">
    <property type="entry name" value="SfLAP"/>
    <property type="match status" value="1"/>
</dbReference>
<dbReference type="OrthoDB" id="4462109at2"/>
<evidence type="ECO:0000313" key="2">
    <source>
        <dbReference type="EMBL" id="KAA9107601.1"/>
    </source>
</evidence>
<comment type="caution">
    <text evidence="2">The sequence shown here is derived from an EMBL/GenBank/DDBJ whole genome shotgun (WGS) entry which is preliminary data.</text>
</comment>
<feature type="transmembrane region" description="Helical" evidence="1">
    <location>
        <begin position="154"/>
        <end position="179"/>
    </location>
</feature>
<accession>A0A5J5IZ08</accession>
<organism evidence="2 3">
    <name type="scientific">Microbacterium rhizomatis</name>
    <dbReference type="NCBI Taxonomy" id="1631477"/>
    <lineage>
        <taxon>Bacteria</taxon>
        <taxon>Bacillati</taxon>
        <taxon>Actinomycetota</taxon>
        <taxon>Actinomycetes</taxon>
        <taxon>Micrococcales</taxon>
        <taxon>Microbacteriaceae</taxon>
        <taxon>Microbacterium</taxon>
    </lineage>
</organism>
<evidence type="ECO:0000313" key="3">
    <source>
        <dbReference type="Proteomes" id="UP000325827"/>
    </source>
</evidence>
<keyword evidence="1" id="KW-0812">Transmembrane</keyword>
<proteinExistence type="predicted"/>
<dbReference type="EMBL" id="VYSA01000002">
    <property type="protein sequence ID" value="KAA9107601.1"/>
    <property type="molecule type" value="Genomic_DNA"/>
</dbReference>
<dbReference type="Proteomes" id="UP000325827">
    <property type="component" value="Unassembled WGS sequence"/>
</dbReference>
<feature type="transmembrane region" description="Helical" evidence="1">
    <location>
        <begin position="200"/>
        <end position="219"/>
    </location>
</feature>
<keyword evidence="3" id="KW-1185">Reference proteome</keyword>
<feature type="transmembrane region" description="Helical" evidence="1">
    <location>
        <begin position="73"/>
        <end position="94"/>
    </location>
</feature>
<reference evidence="3" key="1">
    <citation type="submission" date="2019-09" db="EMBL/GenBank/DDBJ databases">
        <title>Mumia zhuanghuii sp. nov. isolated from the intestinal contents of plateau pika (Ochotona curzoniae) in the Qinghai-Tibet plateau of China.</title>
        <authorList>
            <person name="Tian Z."/>
        </authorList>
    </citation>
    <scope>NUCLEOTIDE SEQUENCE [LARGE SCALE GENOMIC DNA]</scope>
    <source>
        <strain evidence="3">JCM 30598</strain>
    </source>
</reference>
<name>A0A5J5IZ08_9MICO</name>
<protein>
    <submittedName>
        <fullName evidence="2">GAP family protein</fullName>
    </submittedName>
</protein>